<feature type="transmembrane region" description="Helical" evidence="1">
    <location>
        <begin position="111"/>
        <end position="132"/>
    </location>
</feature>
<gene>
    <name evidence="2" type="ORF">AB2B41_14405</name>
</gene>
<feature type="transmembrane region" description="Helical" evidence="1">
    <location>
        <begin position="47"/>
        <end position="66"/>
    </location>
</feature>
<comment type="caution">
    <text evidence="2">The sequence shown here is derived from an EMBL/GenBank/DDBJ whole genome shotgun (WGS) entry which is preliminary data.</text>
</comment>
<reference evidence="2 3" key="1">
    <citation type="submission" date="2024-07" db="EMBL/GenBank/DDBJ databases">
        <title>Marimonas sp.nov., isolated from tidal-flat sediment.</title>
        <authorList>
            <person name="Jayan J.N."/>
            <person name="Lee S.S."/>
        </authorList>
    </citation>
    <scope>NUCLEOTIDE SEQUENCE [LARGE SCALE GENOMIC DNA]</scope>
    <source>
        <strain evidence="2 3">MJW-29</strain>
    </source>
</reference>
<keyword evidence="1" id="KW-0472">Membrane</keyword>
<keyword evidence="1" id="KW-1133">Transmembrane helix</keyword>
<protein>
    <submittedName>
        <fullName evidence="2">DUF2177 family protein</fullName>
    </submittedName>
</protein>
<keyword evidence="1" id="KW-0812">Transmembrane</keyword>
<sequence>MTVLILYLTSLVAFLAIDYVGLSYLIKPVFDRDIGHLLAEEIRIGPAFAFYAFFVAVVLWFVSWPALQQDKSLLWVFGNAALIGAAGYGTYEFTSLAVMKDWTWQMVLTDFTWGTCLTGVVAVIGVAVTRAVG</sequence>
<keyword evidence="3" id="KW-1185">Reference proteome</keyword>
<evidence type="ECO:0000256" key="1">
    <source>
        <dbReference type="SAM" id="Phobius"/>
    </source>
</evidence>
<evidence type="ECO:0000313" key="2">
    <source>
        <dbReference type="EMBL" id="MEW9920803.1"/>
    </source>
</evidence>
<dbReference type="Proteomes" id="UP001556098">
    <property type="component" value="Unassembled WGS sequence"/>
</dbReference>
<feature type="transmembrane region" description="Helical" evidence="1">
    <location>
        <begin position="73"/>
        <end position="91"/>
    </location>
</feature>
<dbReference type="EMBL" id="JBFNXX010000010">
    <property type="protein sequence ID" value="MEW9920803.1"/>
    <property type="molecule type" value="Genomic_DNA"/>
</dbReference>
<dbReference type="Pfam" id="PF09945">
    <property type="entry name" value="DUF2177"/>
    <property type="match status" value="1"/>
</dbReference>
<accession>A0ABV3RRY4</accession>
<name>A0ABV3RRY4_9RHOB</name>
<dbReference type="RefSeq" id="WP_367878501.1">
    <property type="nucleotide sequence ID" value="NZ_JBFNXX010000010.1"/>
</dbReference>
<evidence type="ECO:0000313" key="3">
    <source>
        <dbReference type="Proteomes" id="UP001556098"/>
    </source>
</evidence>
<dbReference type="InterPro" id="IPR018687">
    <property type="entry name" value="DUF2177_membr"/>
</dbReference>
<organism evidence="2 3">
    <name type="scientific">Sulfitobacter sediminis</name>
    <dbReference type="NCBI Taxonomy" id="3234186"/>
    <lineage>
        <taxon>Bacteria</taxon>
        <taxon>Pseudomonadati</taxon>
        <taxon>Pseudomonadota</taxon>
        <taxon>Alphaproteobacteria</taxon>
        <taxon>Rhodobacterales</taxon>
        <taxon>Roseobacteraceae</taxon>
        <taxon>Sulfitobacter</taxon>
    </lineage>
</organism>
<proteinExistence type="predicted"/>